<reference evidence="2" key="2">
    <citation type="submission" date="2015-01" db="EMBL/GenBank/DDBJ databases">
        <title>Evolutionary Origins and Diversification of the Mycorrhizal Mutualists.</title>
        <authorList>
            <consortium name="DOE Joint Genome Institute"/>
            <consortium name="Mycorrhizal Genomics Consortium"/>
            <person name="Kohler A."/>
            <person name="Kuo A."/>
            <person name="Nagy L.G."/>
            <person name="Floudas D."/>
            <person name="Copeland A."/>
            <person name="Barry K.W."/>
            <person name="Cichocki N."/>
            <person name="Veneault-Fourrey C."/>
            <person name="LaButti K."/>
            <person name="Lindquist E.A."/>
            <person name="Lipzen A."/>
            <person name="Lundell T."/>
            <person name="Morin E."/>
            <person name="Murat C."/>
            <person name="Riley R."/>
            <person name="Ohm R."/>
            <person name="Sun H."/>
            <person name="Tunlid A."/>
            <person name="Henrissat B."/>
            <person name="Grigoriev I.V."/>
            <person name="Hibbett D.S."/>
            <person name="Martin F."/>
        </authorList>
    </citation>
    <scope>NUCLEOTIDE SEQUENCE [LARGE SCALE GENOMIC DNA]</scope>
    <source>
        <strain evidence="2">441</strain>
    </source>
</reference>
<keyword evidence="2" id="KW-1185">Reference proteome</keyword>
<dbReference type="Proteomes" id="UP000054018">
    <property type="component" value="Unassembled WGS sequence"/>
</dbReference>
<organism evidence="1 2">
    <name type="scientific">Pisolithus microcarpus 441</name>
    <dbReference type="NCBI Taxonomy" id="765257"/>
    <lineage>
        <taxon>Eukaryota</taxon>
        <taxon>Fungi</taxon>
        <taxon>Dikarya</taxon>
        <taxon>Basidiomycota</taxon>
        <taxon>Agaricomycotina</taxon>
        <taxon>Agaricomycetes</taxon>
        <taxon>Agaricomycetidae</taxon>
        <taxon>Boletales</taxon>
        <taxon>Sclerodermatineae</taxon>
        <taxon>Pisolithaceae</taxon>
        <taxon>Pisolithus</taxon>
    </lineage>
</organism>
<evidence type="ECO:0000313" key="2">
    <source>
        <dbReference type="Proteomes" id="UP000054018"/>
    </source>
</evidence>
<proteinExistence type="predicted"/>
<protein>
    <submittedName>
        <fullName evidence="1">Uncharacterized protein</fullName>
    </submittedName>
</protein>
<reference evidence="1 2" key="1">
    <citation type="submission" date="2014-04" db="EMBL/GenBank/DDBJ databases">
        <authorList>
            <consortium name="DOE Joint Genome Institute"/>
            <person name="Kuo A."/>
            <person name="Kohler A."/>
            <person name="Costa M.D."/>
            <person name="Nagy L.G."/>
            <person name="Floudas D."/>
            <person name="Copeland A."/>
            <person name="Barry K.W."/>
            <person name="Cichocki N."/>
            <person name="Veneault-Fourrey C."/>
            <person name="LaButti K."/>
            <person name="Lindquist E.A."/>
            <person name="Lipzen A."/>
            <person name="Lundell T."/>
            <person name="Morin E."/>
            <person name="Murat C."/>
            <person name="Sun H."/>
            <person name="Tunlid A."/>
            <person name="Henrissat B."/>
            <person name="Grigoriev I.V."/>
            <person name="Hibbett D.S."/>
            <person name="Martin F."/>
            <person name="Nordberg H.P."/>
            <person name="Cantor M.N."/>
            <person name="Hua S.X."/>
        </authorList>
    </citation>
    <scope>NUCLEOTIDE SEQUENCE [LARGE SCALE GENOMIC DNA]</scope>
    <source>
        <strain evidence="1 2">441</strain>
    </source>
</reference>
<evidence type="ECO:0000313" key="1">
    <source>
        <dbReference type="EMBL" id="KIK11383.1"/>
    </source>
</evidence>
<dbReference type="AlphaFoldDB" id="A0A0C9YU43"/>
<dbReference type="HOGENOM" id="CLU_2886720_0_0_1"/>
<gene>
    <name evidence="1" type="ORF">PISMIDRAFT_690404</name>
</gene>
<sequence>MEELQISYDSFISSFLPDFLSLEHIERIVAEARWTDFGDMCMELTRRGSSTWVASSRTGVDLA</sequence>
<accession>A0A0C9YU43</accession>
<name>A0A0C9YU43_9AGAM</name>
<dbReference type="EMBL" id="KN834228">
    <property type="protein sequence ID" value="KIK11383.1"/>
    <property type="molecule type" value="Genomic_DNA"/>
</dbReference>